<accession>A0AAD8RWI0</accession>
<evidence type="ECO:0000313" key="4">
    <source>
        <dbReference type="Proteomes" id="UP001231189"/>
    </source>
</evidence>
<dbReference type="PANTHER" id="PTHR34223:SF97">
    <property type="entry name" value="F-BOX DOMAIN-CONTAINING PROTEIN"/>
    <property type="match status" value="1"/>
</dbReference>
<dbReference type="InterPro" id="IPR053197">
    <property type="entry name" value="F-box_SCFL_complex_component"/>
</dbReference>
<dbReference type="InterPro" id="IPR001810">
    <property type="entry name" value="F-box_dom"/>
</dbReference>
<evidence type="ECO:0000256" key="1">
    <source>
        <dbReference type="SAM" id="MobiDB-lite"/>
    </source>
</evidence>
<dbReference type="PANTHER" id="PTHR34223">
    <property type="entry name" value="OS11G0201299 PROTEIN"/>
    <property type="match status" value="1"/>
</dbReference>
<dbReference type="AlphaFoldDB" id="A0AAD8RWI0"/>
<dbReference type="Proteomes" id="UP001231189">
    <property type="component" value="Unassembled WGS sequence"/>
</dbReference>
<dbReference type="Pfam" id="PF00646">
    <property type="entry name" value="F-box"/>
    <property type="match status" value="1"/>
</dbReference>
<keyword evidence="4" id="KW-1185">Reference proteome</keyword>
<feature type="region of interest" description="Disordered" evidence="1">
    <location>
        <begin position="1"/>
        <end position="21"/>
    </location>
</feature>
<protein>
    <recommendedName>
        <fullName evidence="2">F-box domain-containing protein</fullName>
    </recommendedName>
</protein>
<comment type="caution">
    <text evidence="3">The sequence shown here is derived from an EMBL/GenBank/DDBJ whole genome shotgun (WGS) entry which is preliminary data.</text>
</comment>
<dbReference type="SUPFAM" id="SSF81383">
    <property type="entry name" value="F-box domain"/>
    <property type="match status" value="1"/>
</dbReference>
<name>A0AAD8RWI0_LOLMU</name>
<evidence type="ECO:0000259" key="2">
    <source>
        <dbReference type="Pfam" id="PF00646"/>
    </source>
</evidence>
<dbReference type="InterPro" id="IPR036047">
    <property type="entry name" value="F-box-like_dom_sf"/>
</dbReference>
<evidence type="ECO:0000313" key="3">
    <source>
        <dbReference type="EMBL" id="KAK1633065.1"/>
    </source>
</evidence>
<feature type="domain" description="F-box" evidence="2">
    <location>
        <begin position="22"/>
        <end position="62"/>
    </location>
</feature>
<reference evidence="3" key="1">
    <citation type="submission" date="2023-07" db="EMBL/GenBank/DDBJ databases">
        <title>A chromosome-level genome assembly of Lolium multiflorum.</title>
        <authorList>
            <person name="Chen Y."/>
            <person name="Copetti D."/>
            <person name="Kolliker R."/>
            <person name="Studer B."/>
        </authorList>
    </citation>
    <scope>NUCLEOTIDE SEQUENCE</scope>
    <source>
        <strain evidence="3">02402/16</strain>
        <tissue evidence="3">Leaf</tissue>
    </source>
</reference>
<dbReference type="EMBL" id="JAUUTY010000005">
    <property type="protein sequence ID" value="KAK1633065.1"/>
    <property type="molecule type" value="Genomic_DNA"/>
</dbReference>
<gene>
    <name evidence="3" type="ORF">QYE76_007380</name>
</gene>
<feature type="compositionally biased region" description="Basic residues" evidence="1">
    <location>
        <begin position="1"/>
        <end position="11"/>
    </location>
</feature>
<sequence length="78" mass="8673">MPKRLRSKGNKKPAVSGGEDRLSSLPEDVILLLLSFLTSRQAVQMSVLGPRWRALWKSLPSLRFDMCRGCGHGRCYGG</sequence>
<proteinExistence type="predicted"/>
<organism evidence="3 4">
    <name type="scientific">Lolium multiflorum</name>
    <name type="common">Italian ryegrass</name>
    <name type="synonym">Lolium perenne subsp. multiflorum</name>
    <dbReference type="NCBI Taxonomy" id="4521"/>
    <lineage>
        <taxon>Eukaryota</taxon>
        <taxon>Viridiplantae</taxon>
        <taxon>Streptophyta</taxon>
        <taxon>Embryophyta</taxon>
        <taxon>Tracheophyta</taxon>
        <taxon>Spermatophyta</taxon>
        <taxon>Magnoliopsida</taxon>
        <taxon>Liliopsida</taxon>
        <taxon>Poales</taxon>
        <taxon>Poaceae</taxon>
        <taxon>BOP clade</taxon>
        <taxon>Pooideae</taxon>
        <taxon>Poodae</taxon>
        <taxon>Poeae</taxon>
        <taxon>Poeae Chloroplast Group 2 (Poeae type)</taxon>
        <taxon>Loliodinae</taxon>
        <taxon>Loliinae</taxon>
        <taxon>Lolium</taxon>
    </lineage>
</organism>